<evidence type="ECO:0000313" key="10">
    <source>
        <dbReference type="Proteomes" id="UP000198564"/>
    </source>
</evidence>
<dbReference type="PANTHER" id="PTHR33398:SF1">
    <property type="entry name" value="SMALL RIBOSOMAL SUBUNIT PROTEIN BS20C"/>
    <property type="match status" value="1"/>
</dbReference>
<keyword evidence="2 7" id="KW-0699">rRNA-binding</keyword>
<evidence type="ECO:0000256" key="1">
    <source>
        <dbReference type="ARBA" id="ARBA00007634"/>
    </source>
</evidence>
<evidence type="ECO:0000256" key="4">
    <source>
        <dbReference type="ARBA" id="ARBA00022980"/>
    </source>
</evidence>
<sequence length="84" mass="9523">MPNIEQTIKRQRQDVKKRENNQGQVTSMRSAKKKFLAAVDTDADNKQELYEGAVKAIDRAASRGLIHENKAARDKSRLSKKLAK</sequence>
<dbReference type="GO" id="GO:0005829">
    <property type="term" value="C:cytosol"/>
    <property type="evidence" value="ECO:0007669"/>
    <property type="project" value="TreeGrafter"/>
</dbReference>
<evidence type="ECO:0000256" key="5">
    <source>
        <dbReference type="ARBA" id="ARBA00023274"/>
    </source>
</evidence>
<dbReference type="Pfam" id="PF01649">
    <property type="entry name" value="Ribosomal_S20p"/>
    <property type="match status" value="1"/>
</dbReference>
<evidence type="ECO:0000256" key="3">
    <source>
        <dbReference type="ARBA" id="ARBA00022884"/>
    </source>
</evidence>
<evidence type="ECO:0000256" key="6">
    <source>
        <dbReference type="ARBA" id="ARBA00035136"/>
    </source>
</evidence>
<keyword evidence="3 7" id="KW-0694">RNA-binding</keyword>
<feature type="region of interest" description="Disordered" evidence="8">
    <location>
        <begin position="1"/>
        <end position="30"/>
    </location>
</feature>
<dbReference type="InterPro" id="IPR036510">
    <property type="entry name" value="Ribosomal_bS20_sf"/>
</dbReference>
<evidence type="ECO:0000256" key="8">
    <source>
        <dbReference type="SAM" id="MobiDB-lite"/>
    </source>
</evidence>
<evidence type="ECO:0000256" key="2">
    <source>
        <dbReference type="ARBA" id="ARBA00022730"/>
    </source>
</evidence>
<keyword evidence="4 7" id="KW-0689">Ribosomal protein</keyword>
<dbReference type="GO" id="GO:0015935">
    <property type="term" value="C:small ribosomal subunit"/>
    <property type="evidence" value="ECO:0007669"/>
    <property type="project" value="TreeGrafter"/>
</dbReference>
<gene>
    <name evidence="7" type="primary">rpsT</name>
    <name evidence="9" type="ORF">SAMN04488113_12213</name>
</gene>
<protein>
    <recommendedName>
        <fullName evidence="6 7">Small ribosomal subunit protein bS20</fullName>
    </recommendedName>
</protein>
<accession>A0A1H6TXT7</accession>
<feature type="compositionally biased region" description="Basic and acidic residues" evidence="8">
    <location>
        <begin position="7"/>
        <end position="20"/>
    </location>
</feature>
<keyword evidence="5 7" id="KW-0687">Ribonucleoprotein</keyword>
<dbReference type="RefSeq" id="WP_091634951.1">
    <property type="nucleotide sequence ID" value="NZ_FNYW01000022.1"/>
</dbReference>
<dbReference type="GO" id="GO:0003735">
    <property type="term" value="F:structural constituent of ribosome"/>
    <property type="evidence" value="ECO:0007669"/>
    <property type="project" value="InterPro"/>
</dbReference>
<reference evidence="10" key="1">
    <citation type="submission" date="2016-10" db="EMBL/GenBank/DDBJ databases">
        <authorList>
            <person name="Varghese N."/>
            <person name="Submissions S."/>
        </authorList>
    </citation>
    <scope>NUCLEOTIDE SEQUENCE [LARGE SCALE GENOMIC DNA]</scope>
    <source>
        <strain evidence="10">DSM 25751</strain>
    </source>
</reference>
<keyword evidence="10" id="KW-1185">Reference proteome</keyword>
<dbReference type="GO" id="GO:0070181">
    <property type="term" value="F:small ribosomal subunit rRNA binding"/>
    <property type="evidence" value="ECO:0007669"/>
    <property type="project" value="TreeGrafter"/>
</dbReference>
<dbReference type="AlphaFoldDB" id="A0A1H6TXT7"/>
<name>A0A1H6TXT7_9LACT</name>
<dbReference type="SUPFAM" id="SSF46992">
    <property type="entry name" value="Ribosomal protein S20"/>
    <property type="match status" value="1"/>
</dbReference>
<dbReference type="InterPro" id="IPR002583">
    <property type="entry name" value="Ribosomal_bS20"/>
</dbReference>
<evidence type="ECO:0000256" key="7">
    <source>
        <dbReference type="HAMAP-Rule" id="MF_00500"/>
    </source>
</evidence>
<proteinExistence type="inferred from homology"/>
<dbReference type="PANTHER" id="PTHR33398">
    <property type="entry name" value="30S RIBOSOMAL PROTEIN S20"/>
    <property type="match status" value="1"/>
</dbReference>
<dbReference type="STRING" id="1130080.SAMN04488113_12213"/>
<organism evidence="9 10">
    <name type="scientific">Alkalibacterium gilvum</name>
    <dbReference type="NCBI Taxonomy" id="1130080"/>
    <lineage>
        <taxon>Bacteria</taxon>
        <taxon>Bacillati</taxon>
        <taxon>Bacillota</taxon>
        <taxon>Bacilli</taxon>
        <taxon>Lactobacillales</taxon>
        <taxon>Carnobacteriaceae</taxon>
        <taxon>Alkalibacterium</taxon>
    </lineage>
</organism>
<comment type="function">
    <text evidence="7">Binds directly to 16S ribosomal RNA.</text>
</comment>
<dbReference type="GO" id="GO:0006412">
    <property type="term" value="P:translation"/>
    <property type="evidence" value="ECO:0007669"/>
    <property type="project" value="UniProtKB-UniRule"/>
</dbReference>
<evidence type="ECO:0000313" key="9">
    <source>
        <dbReference type="EMBL" id="SEI81035.1"/>
    </source>
</evidence>
<dbReference type="Gene3D" id="1.20.58.110">
    <property type="entry name" value="Ribosomal protein S20"/>
    <property type="match status" value="1"/>
</dbReference>
<dbReference type="NCBIfam" id="TIGR00029">
    <property type="entry name" value="S20"/>
    <property type="match status" value="1"/>
</dbReference>
<dbReference type="Proteomes" id="UP000198564">
    <property type="component" value="Unassembled WGS sequence"/>
</dbReference>
<dbReference type="OrthoDB" id="9808392at2"/>
<comment type="similarity">
    <text evidence="1 7">Belongs to the bacterial ribosomal protein bS20 family.</text>
</comment>
<dbReference type="HAMAP" id="MF_00500">
    <property type="entry name" value="Ribosomal_bS20"/>
    <property type="match status" value="1"/>
</dbReference>
<dbReference type="EMBL" id="FNYW01000022">
    <property type="protein sequence ID" value="SEI81035.1"/>
    <property type="molecule type" value="Genomic_DNA"/>
</dbReference>